<dbReference type="Proteomes" id="UP000603545">
    <property type="component" value="Unassembled WGS sequence"/>
</dbReference>
<proteinExistence type="predicted"/>
<feature type="chain" id="PRO_5035311023" description="Flagellar assembly protein T N-terminal domain-containing protein" evidence="1">
    <location>
        <begin position="24"/>
        <end position="375"/>
    </location>
</feature>
<dbReference type="InterPro" id="IPR038180">
    <property type="entry name" value="FlgT_N_sf"/>
</dbReference>
<reference evidence="2 3" key="1">
    <citation type="submission" date="2020-08" db="EMBL/GenBank/DDBJ databases">
        <title>Bridging the membrane lipid divide: bacteria of the FCB group superphylum have the potential to synthesize archaeal ether lipids.</title>
        <authorList>
            <person name="Villanueva L."/>
            <person name="Von Meijenfeldt F.A.B."/>
            <person name="Westbye A.B."/>
            <person name="Yadav S."/>
            <person name="Hopmans E.C."/>
            <person name="Dutilh B.E."/>
            <person name="Sinninghe Damste J.S."/>
        </authorList>
    </citation>
    <scope>NUCLEOTIDE SEQUENCE [LARGE SCALE GENOMIC DNA]</scope>
    <source>
        <strain evidence="2">NIOZ-UU82</strain>
    </source>
</reference>
<evidence type="ECO:0008006" key="4">
    <source>
        <dbReference type="Google" id="ProtNLM"/>
    </source>
</evidence>
<protein>
    <recommendedName>
        <fullName evidence="4">Flagellar assembly protein T N-terminal domain-containing protein</fullName>
    </recommendedName>
</protein>
<name>A0A8J6N771_9BACT</name>
<sequence length="375" mass="41053">MNRCFPIIATLAILFAYTTGAIASEKVVEVEGSSFLSREDAIRQAQRSAVELAVGVFIHSKTEVENFAIKKDRIMSRTQGYITRFTILGEEKAEGLYTVRLSATVSMDKIKDDLLAMKILLDSMERPKLMILIEEEYIGMDDVGMCLAETEMSSLLAAKGFDLVDRAQIEKIKSLDQSRQALAGNIAAARILGLDFGSQYVIVGKAVVEDIGEAYPKSGLKSLQASLQMKVIQTQTGLLLGSIVKNGISVHISPLTGAGKSLRIAVQKAVDEYLVDTITDSFQEFLNNGAPLKLHITGITSFQQYRLIASSIEIMDKVVTSKKEGWNKTGGLLVLDLRFKGTSEELAELLDGLNFGKNSLEVIDFAPDRVDCNLL</sequence>
<evidence type="ECO:0000313" key="3">
    <source>
        <dbReference type="Proteomes" id="UP000603545"/>
    </source>
</evidence>
<accession>A0A8J6N771</accession>
<dbReference type="Gene3D" id="3.30.1660.40">
    <property type="entry name" value="FlgT, N-terminal domain"/>
    <property type="match status" value="1"/>
</dbReference>
<keyword evidence="1" id="KW-0732">Signal</keyword>
<comment type="caution">
    <text evidence="2">The sequence shown here is derived from an EMBL/GenBank/DDBJ whole genome shotgun (WGS) entry which is preliminary data.</text>
</comment>
<gene>
    <name evidence="2" type="ORF">H8E80_06015</name>
</gene>
<feature type="signal peptide" evidence="1">
    <location>
        <begin position="1"/>
        <end position="23"/>
    </location>
</feature>
<organism evidence="2 3">
    <name type="scientific">Candidatus Desulfaltia bathyphila</name>
    <dbReference type="NCBI Taxonomy" id="2841697"/>
    <lineage>
        <taxon>Bacteria</taxon>
        <taxon>Pseudomonadati</taxon>
        <taxon>Thermodesulfobacteriota</taxon>
        <taxon>Desulfobacteria</taxon>
        <taxon>Desulfobacterales</taxon>
        <taxon>Desulfobacterales incertae sedis</taxon>
        <taxon>Candidatus Desulfaltia</taxon>
    </lineage>
</organism>
<evidence type="ECO:0000256" key="1">
    <source>
        <dbReference type="SAM" id="SignalP"/>
    </source>
</evidence>
<dbReference type="AlphaFoldDB" id="A0A8J6N771"/>
<evidence type="ECO:0000313" key="2">
    <source>
        <dbReference type="EMBL" id="MBC8199585.1"/>
    </source>
</evidence>
<dbReference type="EMBL" id="JACNLL010000056">
    <property type="protein sequence ID" value="MBC8199585.1"/>
    <property type="molecule type" value="Genomic_DNA"/>
</dbReference>